<reference evidence="1 2" key="1">
    <citation type="submission" date="2016-10" db="EMBL/GenBank/DDBJ databases">
        <authorList>
            <person name="Varghese N."/>
            <person name="Submissions S."/>
        </authorList>
    </citation>
    <scope>NUCLEOTIDE SEQUENCE [LARGE SCALE GENOMIC DNA]</scope>
    <source>
        <strain evidence="1 2">IBRC-M10081</strain>
    </source>
</reference>
<dbReference type="RefSeq" id="WP_091475343.1">
    <property type="nucleotide sequence ID" value="NZ_FOIT01000004.1"/>
</dbReference>
<name>A0A662Z411_9STAP</name>
<dbReference type="Proteomes" id="UP000243605">
    <property type="component" value="Unassembled WGS sequence"/>
</dbReference>
<sequence length="239" mass="27614">MKHLLLVHGVNADRDDDAFKSYVYEQLAPHIQNFDIIVLNSRHSNIYAMIESYIDSGETSIRITPLTFFSTYEQHEVLPEVITTFNHTHPWVTISIAYPFSKHKFLKEILTEQLVHLATDKDMVAFIGLGYNQLKLPNDELAHFVSTFDAVGVNVKGFMLNGAMDYKELLPNAIRRYNKLIVVPLFFMPEKMFNEMNDNLKRMSIKKKLHVIPSLTTSTALKNMVINDIQAYENSRLYI</sequence>
<protein>
    <recommendedName>
        <fullName evidence="3">Sirohydrochlorin ferrochelatase</fullName>
    </recommendedName>
</protein>
<evidence type="ECO:0000313" key="2">
    <source>
        <dbReference type="Proteomes" id="UP000243605"/>
    </source>
</evidence>
<dbReference type="Gene3D" id="3.40.50.1400">
    <property type="match status" value="1"/>
</dbReference>
<dbReference type="SUPFAM" id="SSF53800">
    <property type="entry name" value="Chelatase"/>
    <property type="match status" value="1"/>
</dbReference>
<dbReference type="EMBL" id="FOIT01000004">
    <property type="protein sequence ID" value="SEW07451.1"/>
    <property type="molecule type" value="Genomic_DNA"/>
</dbReference>
<proteinExistence type="predicted"/>
<keyword evidence="2" id="KW-1185">Reference proteome</keyword>
<organism evidence="1 2">
    <name type="scientific">Aliicoccus persicus</name>
    <dbReference type="NCBI Taxonomy" id="930138"/>
    <lineage>
        <taxon>Bacteria</taxon>
        <taxon>Bacillati</taxon>
        <taxon>Bacillota</taxon>
        <taxon>Bacilli</taxon>
        <taxon>Bacillales</taxon>
        <taxon>Staphylococcaceae</taxon>
        <taxon>Aliicoccus</taxon>
    </lineage>
</organism>
<evidence type="ECO:0008006" key="3">
    <source>
        <dbReference type="Google" id="ProtNLM"/>
    </source>
</evidence>
<evidence type="ECO:0000313" key="1">
    <source>
        <dbReference type="EMBL" id="SEW07451.1"/>
    </source>
</evidence>
<accession>A0A662Z411</accession>
<dbReference type="AlphaFoldDB" id="A0A662Z411"/>
<gene>
    <name evidence="1" type="ORF">SAMN05192557_1497</name>
</gene>